<dbReference type="Proteomes" id="UP000262257">
    <property type="component" value="Unassembled WGS sequence"/>
</dbReference>
<evidence type="ECO:0000313" key="3">
    <source>
        <dbReference type="Proteomes" id="UP000262257"/>
    </source>
</evidence>
<name>A0A3D3FZ97_ACIRA</name>
<protein>
    <submittedName>
        <fullName evidence="2">Uncharacterized protein</fullName>
    </submittedName>
</protein>
<gene>
    <name evidence="2" type="ORF">DIC32_05565</name>
</gene>
<proteinExistence type="predicted"/>
<dbReference type="AlphaFoldDB" id="A0A3D3FZ97"/>
<dbReference type="EMBL" id="DPXL01000073">
    <property type="protein sequence ID" value="HCM31120.1"/>
    <property type="molecule type" value="Genomic_DNA"/>
</dbReference>
<comment type="caution">
    <text evidence="2">The sequence shown here is derived from an EMBL/GenBank/DDBJ whole genome shotgun (WGS) entry which is preliminary data.</text>
</comment>
<reference evidence="2 3" key="1">
    <citation type="journal article" date="2018" name="Nat. Biotechnol.">
        <title>A standardized bacterial taxonomy based on genome phylogeny substantially revises the tree of life.</title>
        <authorList>
            <person name="Parks D.H."/>
            <person name="Chuvochina M."/>
            <person name="Waite D.W."/>
            <person name="Rinke C."/>
            <person name="Skarshewski A."/>
            <person name="Chaumeil P.A."/>
            <person name="Hugenholtz P."/>
        </authorList>
    </citation>
    <scope>NUCLEOTIDE SEQUENCE [LARGE SCALE GENOMIC DNA]</scope>
    <source>
        <strain evidence="2">UBA10045</strain>
    </source>
</reference>
<evidence type="ECO:0000313" key="2">
    <source>
        <dbReference type="EMBL" id="HCM31120.1"/>
    </source>
</evidence>
<keyword evidence="1" id="KW-0732">Signal</keyword>
<organism evidence="2 3">
    <name type="scientific">Acinetobacter radioresistens</name>
    <dbReference type="NCBI Taxonomy" id="40216"/>
    <lineage>
        <taxon>Bacteria</taxon>
        <taxon>Pseudomonadati</taxon>
        <taxon>Pseudomonadota</taxon>
        <taxon>Gammaproteobacteria</taxon>
        <taxon>Moraxellales</taxon>
        <taxon>Moraxellaceae</taxon>
        <taxon>Acinetobacter</taxon>
    </lineage>
</organism>
<accession>A0A3D3FZ97</accession>
<sequence>MNVKANPFNSAKVFLASSALTLAALALIAKPEATEYKPSYSNSQPSEYGVQTLKIDGETGVAVIKLDGFRVQVSFDFESYKDSYGVPGSDFTAVEITNLAVDQITDANGNPYNDFTDYNDHRNINLLLSTFIEKNNLVEV</sequence>
<feature type="chain" id="PRO_5017681816" evidence="1">
    <location>
        <begin position="30"/>
        <end position="140"/>
    </location>
</feature>
<feature type="signal peptide" evidence="1">
    <location>
        <begin position="1"/>
        <end position="29"/>
    </location>
</feature>
<evidence type="ECO:0000256" key="1">
    <source>
        <dbReference type="SAM" id="SignalP"/>
    </source>
</evidence>